<dbReference type="InterPro" id="IPR011009">
    <property type="entry name" value="Kinase-like_dom_sf"/>
</dbReference>
<dbReference type="PROSITE" id="PS00107">
    <property type="entry name" value="PROTEIN_KINASE_ATP"/>
    <property type="match status" value="1"/>
</dbReference>
<evidence type="ECO:0000256" key="8">
    <source>
        <dbReference type="ARBA" id="ARBA00047899"/>
    </source>
</evidence>
<gene>
    <name evidence="14" type="ORF">ILYODFUR_010112</name>
</gene>
<evidence type="ECO:0000313" key="14">
    <source>
        <dbReference type="EMBL" id="MEQ2251356.1"/>
    </source>
</evidence>
<feature type="region of interest" description="Disordered" evidence="12">
    <location>
        <begin position="133"/>
        <end position="156"/>
    </location>
</feature>
<feature type="region of interest" description="Disordered" evidence="12">
    <location>
        <begin position="1"/>
        <end position="67"/>
    </location>
</feature>
<keyword evidence="15" id="KW-1185">Reference proteome</keyword>
<dbReference type="Pfam" id="PF00069">
    <property type="entry name" value="Pkinase"/>
    <property type="match status" value="1"/>
</dbReference>
<dbReference type="EC" id="2.7.11.1" evidence="2"/>
<keyword evidence="7 10" id="KW-0067">ATP-binding</keyword>
<dbReference type="PANTHER" id="PTHR22984">
    <property type="entry name" value="SERINE/THREONINE-PROTEIN KINASE PIM"/>
    <property type="match status" value="1"/>
</dbReference>
<comment type="similarity">
    <text evidence="1">Belongs to the protein kinase superfamily. CAMK Ser/Thr protein kinase family. PIM subfamily.</text>
</comment>
<dbReference type="InterPro" id="IPR008271">
    <property type="entry name" value="Ser/Thr_kinase_AS"/>
</dbReference>
<keyword evidence="5 10" id="KW-0547">Nucleotide-binding</keyword>
<organism evidence="14 15">
    <name type="scientific">Ilyodon furcidens</name>
    <name type="common">goldbreast splitfin</name>
    <dbReference type="NCBI Taxonomy" id="33524"/>
    <lineage>
        <taxon>Eukaryota</taxon>
        <taxon>Metazoa</taxon>
        <taxon>Chordata</taxon>
        <taxon>Craniata</taxon>
        <taxon>Vertebrata</taxon>
        <taxon>Euteleostomi</taxon>
        <taxon>Actinopterygii</taxon>
        <taxon>Neopterygii</taxon>
        <taxon>Teleostei</taxon>
        <taxon>Neoteleostei</taxon>
        <taxon>Acanthomorphata</taxon>
        <taxon>Ovalentaria</taxon>
        <taxon>Atherinomorphae</taxon>
        <taxon>Cyprinodontiformes</taxon>
        <taxon>Goodeidae</taxon>
        <taxon>Ilyodon</taxon>
    </lineage>
</organism>
<proteinExistence type="inferred from homology"/>
<keyword evidence="4" id="KW-0808">Transferase</keyword>
<comment type="caution">
    <text evidence="14">The sequence shown here is derived from an EMBL/GenBank/DDBJ whole genome shotgun (WGS) entry which is preliminary data.</text>
</comment>
<dbReference type="InterPro" id="IPR017441">
    <property type="entry name" value="Protein_kinase_ATP_BS"/>
</dbReference>
<evidence type="ECO:0000313" key="15">
    <source>
        <dbReference type="Proteomes" id="UP001482620"/>
    </source>
</evidence>
<evidence type="ECO:0000256" key="3">
    <source>
        <dbReference type="ARBA" id="ARBA00022527"/>
    </source>
</evidence>
<keyword evidence="3 11" id="KW-0723">Serine/threonine-protein kinase</keyword>
<evidence type="ECO:0000256" key="10">
    <source>
        <dbReference type="PROSITE-ProRule" id="PRU10141"/>
    </source>
</evidence>
<dbReference type="SUPFAM" id="SSF56112">
    <property type="entry name" value="Protein kinase-like (PK-like)"/>
    <property type="match status" value="1"/>
</dbReference>
<evidence type="ECO:0000256" key="11">
    <source>
        <dbReference type="RuleBase" id="RU000304"/>
    </source>
</evidence>
<evidence type="ECO:0000256" key="6">
    <source>
        <dbReference type="ARBA" id="ARBA00022777"/>
    </source>
</evidence>
<evidence type="ECO:0000256" key="4">
    <source>
        <dbReference type="ARBA" id="ARBA00022679"/>
    </source>
</evidence>
<dbReference type="PROSITE" id="PS00108">
    <property type="entry name" value="PROTEIN_KINASE_ST"/>
    <property type="match status" value="1"/>
</dbReference>
<sequence length="428" mass="49657">MNKQSNKKFKAPACRRIKESKRSMTPQSPESVEDSRPKKRKRAENETPRKRTRVSDVARPSTSCQDQLKTVMRTKRKITKEEGHSLPAKKKKGLLEHILTTESSSSTVDITTESSSSRLVINSTETRNISERNLKRKAEDLKEPPRRKKMKKMEAEKERVASQRAEFYKKYIELHKLGEGGFGSVYAGYREKDKLPVAIKHILKNNVVLKHKDENDSELALEVVIMLKLRTAIVGQPSILFLLDWYDLDQELILVMERPIPAEDLSQYLTDHRGSLKEKEAKIILKQLVEATVHLEYANIFHRDIKVDNILIQTGSEGPRVYLIDFGLSCFDDKKQHQLFCGVPDTMPHDWFIHNCYIAGPTTVWQLGVVLFEILHKKLFKTISFLSNKLKISKRLSKNCQDFLTKCLMFDFKERPTLEELRHHPWFS</sequence>
<dbReference type="InterPro" id="IPR051138">
    <property type="entry name" value="PIM_Ser/Thr_kinase"/>
</dbReference>
<evidence type="ECO:0000256" key="7">
    <source>
        <dbReference type="ARBA" id="ARBA00022840"/>
    </source>
</evidence>
<dbReference type="Gene3D" id="3.30.200.20">
    <property type="entry name" value="Phosphorylase Kinase, domain 1"/>
    <property type="match status" value="1"/>
</dbReference>
<dbReference type="PROSITE" id="PS50011">
    <property type="entry name" value="PROTEIN_KINASE_DOM"/>
    <property type="match status" value="1"/>
</dbReference>
<dbReference type="InterPro" id="IPR000719">
    <property type="entry name" value="Prot_kinase_dom"/>
</dbReference>
<dbReference type="EMBL" id="JAHRIQ010093408">
    <property type="protein sequence ID" value="MEQ2251356.1"/>
    <property type="molecule type" value="Genomic_DNA"/>
</dbReference>
<feature type="compositionally biased region" description="Basic and acidic residues" evidence="12">
    <location>
        <begin position="133"/>
        <end position="144"/>
    </location>
</feature>
<evidence type="ECO:0000256" key="2">
    <source>
        <dbReference type="ARBA" id="ARBA00012513"/>
    </source>
</evidence>
<comment type="catalytic activity">
    <reaction evidence="8">
        <text>L-threonyl-[protein] + ATP = O-phospho-L-threonyl-[protein] + ADP + H(+)</text>
        <dbReference type="Rhea" id="RHEA:46608"/>
        <dbReference type="Rhea" id="RHEA-COMP:11060"/>
        <dbReference type="Rhea" id="RHEA-COMP:11605"/>
        <dbReference type="ChEBI" id="CHEBI:15378"/>
        <dbReference type="ChEBI" id="CHEBI:30013"/>
        <dbReference type="ChEBI" id="CHEBI:30616"/>
        <dbReference type="ChEBI" id="CHEBI:61977"/>
        <dbReference type="ChEBI" id="CHEBI:456216"/>
        <dbReference type="EC" id="2.7.11.1"/>
    </reaction>
</comment>
<feature type="compositionally biased region" description="Basic residues" evidence="12">
    <location>
        <begin position="1"/>
        <end position="15"/>
    </location>
</feature>
<evidence type="ECO:0000256" key="5">
    <source>
        <dbReference type="ARBA" id="ARBA00022741"/>
    </source>
</evidence>
<protein>
    <recommendedName>
        <fullName evidence="2">non-specific serine/threonine protein kinase</fullName>
        <ecNumber evidence="2">2.7.11.1</ecNumber>
    </recommendedName>
</protein>
<dbReference type="Proteomes" id="UP001482620">
    <property type="component" value="Unassembled WGS sequence"/>
</dbReference>
<evidence type="ECO:0000256" key="12">
    <source>
        <dbReference type="SAM" id="MobiDB-lite"/>
    </source>
</evidence>
<feature type="domain" description="Protein kinase" evidence="13">
    <location>
        <begin position="171"/>
        <end position="427"/>
    </location>
</feature>
<dbReference type="Gene3D" id="1.10.510.10">
    <property type="entry name" value="Transferase(Phosphotransferase) domain 1"/>
    <property type="match status" value="1"/>
</dbReference>
<evidence type="ECO:0000259" key="13">
    <source>
        <dbReference type="PROSITE" id="PS50011"/>
    </source>
</evidence>
<keyword evidence="6" id="KW-0418">Kinase</keyword>
<feature type="compositionally biased region" description="Basic and acidic residues" evidence="12">
    <location>
        <begin position="43"/>
        <end position="56"/>
    </location>
</feature>
<dbReference type="SMART" id="SM00220">
    <property type="entry name" value="S_TKc"/>
    <property type="match status" value="1"/>
</dbReference>
<feature type="binding site" evidence="10">
    <location>
        <position position="210"/>
    </location>
    <ligand>
        <name>ATP</name>
        <dbReference type="ChEBI" id="CHEBI:30616"/>
    </ligand>
</feature>
<reference evidence="14 15" key="1">
    <citation type="submission" date="2021-06" db="EMBL/GenBank/DDBJ databases">
        <authorList>
            <person name="Palmer J.M."/>
        </authorList>
    </citation>
    <scope>NUCLEOTIDE SEQUENCE [LARGE SCALE GENOMIC DNA]</scope>
    <source>
        <strain evidence="15">if_2019</strain>
        <tissue evidence="14">Muscle</tissue>
    </source>
</reference>
<evidence type="ECO:0000256" key="9">
    <source>
        <dbReference type="ARBA" id="ARBA00048679"/>
    </source>
</evidence>
<comment type="catalytic activity">
    <reaction evidence="9">
        <text>L-seryl-[protein] + ATP = O-phospho-L-seryl-[protein] + ADP + H(+)</text>
        <dbReference type="Rhea" id="RHEA:17989"/>
        <dbReference type="Rhea" id="RHEA-COMP:9863"/>
        <dbReference type="Rhea" id="RHEA-COMP:11604"/>
        <dbReference type="ChEBI" id="CHEBI:15378"/>
        <dbReference type="ChEBI" id="CHEBI:29999"/>
        <dbReference type="ChEBI" id="CHEBI:30616"/>
        <dbReference type="ChEBI" id="CHEBI:83421"/>
        <dbReference type="ChEBI" id="CHEBI:456216"/>
        <dbReference type="EC" id="2.7.11.1"/>
    </reaction>
</comment>
<dbReference type="PANTHER" id="PTHR22984:SF11">
    <property type="entry name" value="AURORA KINASE-RELATED"/>
    <property type="match status" value="1"/>
</dbReference>
<name>A0ABV0V1U7_9TELE</name>
<evidence type="ECO:0000256" key="1">
    <source>
        <dbReference type="ARBA" id="ARBA00005505"/>
    </source>
</evidence>
<accession>A0ABV0V1U7</accession>